<dbReference type="AlphaFoldDB" id="A0AAN5CG41"/>
<sequence>AEHHRLQRDDARVEGATIQPDFSMHTHAANAIGNSTGSFHRHINDHWIEVGGSRKKKFWPAIDLLPLSHLLLLFSLLRPLSSIYE</sequence>
<proteinExistence type="predicted"/>
<dbReference type="EMBL" id="BTRK01000003">
    <property type="protein sequence ID" value="GMR42842.1"/>
    <property type="molecule type" value="Genomic_DNA"/>
</dbReference>
<dbReference type="Proteomes" id="UP001328107">
    <property type="component" value="Unassembled WGS sequence"/>
</dbReference>
<feature type="non-terminal residue" evidence="1">
    <location>
        <position position="1"/>
    </location>
</feature>
<protein>
    <submittedName>
        <fullName evidence="1">Uncharacterized protein</fullName>
    </submittedName>
</protein>
<name>A0AAN5CG41_9BILA</name>
<gene>
    <name evidence="1" type="ORF">PMAYCL1PPCAC_13037</name>
</gene>
<accession>A0AAN5CG41</accession>
<reference evidence="2" key="1">
    <citation type="submission" date="2022-10" db="EMBL/GenBank/DDBJ databases">
        <title>Genome assembly of Pristionchus species.</title>
        <authorList>
            <person name="Yoshida K."/>
            <person name="Sommer R.J."/>
        </authorList>
    </citation>
    <scope>NUCLEOTIDE SEQUENCE [LARGE SCALE GENOMIC DNA]</scope>
    <source>
        <strain evidence="2">RS5460</strain>
    </source>
</reference>
<evidence type="ECO:0000313" key="1">
    <source>
        <dbReference type="EMBL" id="GMR42842.1"/>
    </source>
</evidence>
<organism evidence="1 2">
    <name type="scientific">Pristionchus mayeri</name>
    <dbReference type="NCBI Taxonomy" id="1317129"/>
    <lineage>
        <taxon>Eukaryota</taxon>
        <taxon>Metazoa</taxon>
        <taxon>Ecdysozoa</taxon>
        <taxon>Nematoda</taxon>
        <taxon>Chromadorea</taxon>
        <taxon>Rhabditida</taxon>
        <taxon>Rhabditina</taxon>
        <taxon>Diplogasteromorpha</taxon>
        <taxon>Diplogasteroidea</taxon>
        <taxon>Neodiplogasteridae</taxon>
        <taxon>Pristionchus</taxon>
    </lineage>
</organism>
<keyword evidence="2" id="KW-1185">Reference proteome</keyword>
<evidence type="ECO:0000313" key="2">
    <source>
        <dbReference type="Proteomes" id="UP001328107"/>
    </source>
</evidence>
<comment type="caution">
    <text evidence="1">The sequence shown here is derived from an EMBL/GenBank/DDBJ whole genome shotgun (WGS) entry which is preliminary data.</text>
</comment>